<evidence type="ECO:0000256" key="3">
    <source>
        <dbReference type="ARBA" id="ARBA00012528"/>
    </source>
</evidence>
<keyword evidence="5" id="KW-0812">Transmembrane</keyword>
<dbReference type="AlphaFoldDB" id="A0A3N4NQ94"/>
<feature type="domain" description="GGDEF" evidence="6">
    <location>
        <begin position="250"/>
        <end position="378"/>
    </location>
</feature>
<evidence type="ECO:0000256" key="5">
    <source>
        <dbReference type="SAM" id="Phobius"/>
    </source>
</evidence>
<dbReference type="FunFam" id="3.30.70.270:FF:000001">
    <property type="entry name" value="Diguanylate cyclase domain protein"/>
    <property type="match status" value="1"/>
</dbReference>
<gene>
    <name evidence="7" type="ORF">BBB56_15685</name>
</gene>
<dbReference type="EMBL" id="RMVG01000012">
    <property type="protein sequence ID" value="RPD98451.1"/>
    <property type="molecule type" value="Genomic_DNA"/>
</dbReference>
<dbReference type="RefSeq" id="WP_123801849.1">
    <property type="nucleotide sequence ID" value="NZ_RMVG01000012.1"/>
</dbReference>
<dbReference type="GO" id="GO:1902201">
    <property type="term" value="P:negative regulation of bacterial-type flagellum-dependent cell motility"/>
    <property type="evidence" value="ECO:0007669"/>
    <property type="project" value="TreeGrafter"/>
</dbReference>
<sequence length="407" mass="45190">MNLDTYTLFICELYVLGFLSIIMLFAWTGAQLDRVLGYTTLALIATLIAVFLSSLRSRGLLFLPVVVGNCVMMLAYGALLNAFRTFCLRPVGFAWLPGAAAWALLCLIPDFYHSMPQRVLVLCLLCALYTAALIRLLWQVRASLTVTFWPAQLLLWIHLLFHLARIFLDNAMPTPQPGAIGGSSFSVWVILESILFVIGLTFTIMAMVNERTQIRYKQASLHDPLTSVWNRRALFSQAEKLIARCQRQQQPCTAILFDLDHFKSINDRFGHLLGDRVLQDFCAVAMPRLPAHGVFARLGGEEFAAILPADARAAHQICEDIRLATLASLPDDIAYSVSIGFATSSASASTLESLLALADEALYRAKASGRNCTEQYQLSAASDEKLDGSVYRNDDARSNDLRSFHVR</sequence>
<dbReference type="InterPro" id="IPR050469">
    <property type="entry name" value="Diguanylate_Cyclase"/>
</dbReference>
<comment type="caution">
    <text evidence="7">The sequence shown here is derived from an EMBL/GenBank/DDBJ whole genome shotgun (WGS) entry which is preliminary data.</text>
</comment>
<comment type="catalytic activity">
    <reaction evidence="4">
        <text>2 GTP = 3',3'-c-di-GMP + 2 diphosphate</text>
        <dbReference type="Rhea" id="RHEA:24898"/>
        <dbReference type="ChEBI" id="CHEBI:33019"/>
        <dbReference type="ChEBI" id="CHEBI:37565"/>
        <dbReference type="ChEBI" id="CHEBI:58805"/>
        <dbReference type="EC" id="2.7.7.65"/>
    </reaction>
</comment>
<reference evidence="7 8" key="1">
    <citation type="submission" date="2018-11" db="EMBL/GenBank/DDBJ databases">
        <title>Whole genome sequencing of Pantoea sp. RIT388.</title>
        <authorList>
            <person name="Gan H.M."/>
            <person name="Hudson A.O."/>
        </authorList>
    </citation>
    <scope>NUCLEOTIDE SEQUENCE [LARGE SCALE GENOMIC DNA]</scope>
    <source>
        <strain evidence="7 8">RIT388</strain>
    </source>
</reference>
<evidence type="ECO:0000313" key="7">
    <source>
        <dbReference type="EMBL" id="RPD98451.1"/>
    </source>
</evidence>
<dbReference type="InterPro" id="IPR043128">
    <property type="entry name" value="Rev_trsase/Diguanyl_cyclase"/>
</dbReference>
<organism evidence="7 8">
    <name type="scientific">Candidatus Pantoea deserta</name>
    <dbReference type="NCBI Taxonomy" id="1869313"/>
    <lineage>
        <taxon>Bacteria</taxon>
        <taxon>Pseudomonadati</taxon>
        <taxon>Pseudomonadota</taxon>
        <taxon>Gammaproteobacteria</taxon>
        <taxon>Enterobacterales</taxon>
        <taxon>Erwiniaceae</taxon>
        <taxon>Pantoea</taxon>
    </lineage>
</organism>
<dbReference type="InterPro" id="IPR029787">
    <property type="entry name" value="Nucleotide_cyclase"/>
</dbReference>
<dbReference type="GO" id="GO:0052621">
    <property type="term" value="F:diguanylate cyclase activity"/>
    <property type="evidence" value="ECO:0007669"/>
    <property type="project" value="UniProtKB-EC"/>
</dbReference>
<feature type="transmembrane region" description="Helical" evidence="5">
    <location>
        <begin position="118"/>
        <end position="138"/>
    </location>
</feature>
<dbReference type="NCBIfam" id="TIGR00254">
    <property type="entry name" value="GGDEF"/>
    <property type="match status" value="1"/>
</dbReference>
<comment type="cofactor">
    <cofactor evidence="1">
        <name>Mg(2+)</name>
        <dbReference type="ChEBI" id="CHEBI:18420"/>
    </cofactor>
</comment>
<name>A0A3N4NQ94_9GAMM</name>
<feature type="transmembrane region" description="Helical" evidence="5">
    <location>
        <begin position="6"/>
        <end position="28"/>
    </location>
</feature>
<dbReference type="GO" id="GO:0005886">
    <property type="term" value="C:plasma membrane"/>
    <property type="evidence" value="ECO:0007669"/>
    <property type="project" value="TreeGrafter"/>
</dbReference>
<dbReference type="InterPro" id="IPR000160">
    <property type="entry name" value="GGDEF_dom"/>
</dbReference>
<dbReference type="OrthoDB" id="9812260at2"/>
<feature type="transmembrane region" description="Helical" evidence="5">
    <location>
        <begin position="92"/>
        <end position="112"/>
    </location>
</feature>
<dbReference type="CDD" id="cd01949">
    <property type="entry name" value="GGDEF"/>
    <property type="match status" value="1"/>
</dbReference>
<evidence type="ECO:0000256" key="1">
    <source>
        <dbReference type="ARBA" id="ARBA00001946"/>
    </source>
</evidence>
<evidence type="ECO:0000259" key="6">
    <source>
        <dbReference type="PROSITE" id="PS50887"/>
    </source>
</evidence>
<keyword evidence="8" id="KW-1185">Reference proteome</keyword>
<feature type="transmembrane region" description="Helical" evidence="5">
    <location>
        <begin position="150"/>
        <end position="168"/>
    </location>
</feature>
<comment type="pathway">
    <text evidence="2">Purine metabolism; 3',5'-cyclic di-GMP biosynthesis.</text>
</comment>
<feature type="transmembrane region" description="Helical" evidence="5">
    <location>
        <begin position="35"/>
        <end position="55"/>
    </location>
</feature>
<keyword evidence="5" id="KW-1133">Transmembrane helix</keyword>
<dbReference type="Gene3D" id="3.30.70.270">
    <property type="match status" value="1"/>
</dbReference>
<accession>A0A3N4NQ94</accession>
<dbReference type="SUPFAM" id="SSF55073">
    <property type="entry name" value="Nucleotide cyclase"/>
    <property type="match status" value="1"/>
</dbReference>
<dbReference type="PROSITE" id="PS50887">
    <property type="entry name" value="GGDEF"/>
    <property type="match status" value="1"/>
</dbReference>
<dbReference type="EC" id="2.7.7.65" evidence="3"/>
<feature type="transmembrane region" description="Helical" evidence="5">
    <location>
        <begin position="61"/>
        <end position="80"/>
    </location>
</feature>
<dbReference type="GO" id="GO:0043709">
    <property type="term" value="P:cell adhesion involved in single-species biofilm formation"/>
    <property type="evidence" value="ECO:0007669"/>
    <property type="project" value="TreeGrafter"/>
</dbReference>
<dbReference type="Proteomes" id="UP000281332">
    <property type="component" value="Unassembled WGS sequence"/>
</dbReference>
<evidence type="ECO:0000313" key="8">
    <source>
        <dbReference type="Proteomes" id="UP000281332"/>
    </source>
</evidence>
<proteinExistence type="predicted"/>
<evidence type="ECO:0000256" key="4">
    <source>
        <dbReference type="ARBA" id="ARBA00034247"/>
    </source>
</evidence>
<dbReference type="PANTHER" id="PTHR45138:SF6">
    <property type="entry name" value="DIGUANYLATE CYCLASE DGCN"/>
    <property type="match status" value="1"/>
</dbReference>
<dbReference type="SMART" id="SM00267">
    <property type="entry name" value="GGDEF"/>
    <property type="match status" value="1"/>
</dbReference>
<dbReference type="PANTHER" id="PTHR45138">
    <property type="entry name" value="REGULATORY COMPONENTS OF SENSORY TRANSDUCTION SYSTEM"/>
    <property type="match status" value="1"/>
</dbReference>
<dbReference type="Pfam" id="PF00990">
    <property type="entry name" value="GGDEF"/>
    <property type="match status" value="1"/>
</dbReference>
<feature type="transmembrane region" description="Helical" evidence="5">
    <location>
        <begin position="188"/>
        <end position="208"/>
    </location>
</feature>
<protein>
    <recommendedName>
        <fullName evidence="3">diguanylate cyclase</fullName>
        <ecNumber evidence="3">2.7.7.65</ecNumber>
    </recommendedName>
</protein>
<evidence type="ECO:0000256" key="2">
    <source>
        <dbReference type="ARBA" id="ARBA00004665"/>
    </source>
</evidence>
<keyword evidence="5" id="KW-0472">Membrane</keyword>